<dbReference type="CDD" id="cd06550">
    <property type="entry name" value="TM_ABC_iron-siderophores_like"/>
    <property type="match status" value="1"/>
</dbReference>
<proteinExistence type="inferred from homology"/>
<feature type="transmembrane region" description="Helical" evidence="8">
    <location>
        <begin position="224"/>
        <end position="241"/>
    </location>
</feature>
<feature type="transmembrane region" description="Helical" evidence="8">
    <location>
        <begin position="310"/>
        <end position="329"/>
    </location>
</feature>
<keyword evidence="10" id="KW-1185">Reference proteome</keyword>
<dbReference type="Pfam" id="PF01032">
    <property type="entry name" value="FecCD"/>
    <property type="match status" value="1"/>
</dbReference>
<dbReference type="SUPFAM" id="SSF81345">
    <property type="entry name" value="ABC transporter involved in vitamin B12 uptake, BtuC"/>
    <property type="match status" value="1"/>
</dbReference>
<dbReference type="GO" id="GO:0005886">
    <property type="term" value="C:plasma membrane"/>
    <property type="evidence" value="ECO:0007669"/>
    <property type="project" value="UniProtKB-SubCell"/>
</dbReference>
<dbReference type="Gene3D" id="1.10.3470.10">
    <property type="entry name" value="ABC transporter involved in vitamin B12 uptake, BtuC"/>
    <property type="match status" value="1"/>
</dbReference>
<accession>A0A941E103</accession>
<sequence length="364" mass="38034">MSQCNNGSYSIPSIEGAQSTVKDSEVVIDTRKSRFNLITCMLAMACASLLFACLIGSVPLSLLELKEATWNLINDQPRTLASSVLDLRLSRALSGFVTGATLALSGVLMQALLRNPLADPYVLGLSGGASVGALSTILFWGAGVMVDVAAFGGAISVACILFALAYRDLRGAGSSEGSAPLLLLTGVIVASGCGAIVTLLLSIAPDTSLRGMVFWMIGDLSNTQPRYVSWVILFCVGVWMMKNARAINIAAMHADNASTLGINIGRLRKTLFVCAALLTASAVSAAGSIGFVGLIIPHACRFALGPDHRLLIPVASIAGGSFLVFADALARTVMSPQQLPVGVITAMIGVPVFLVQLHQLRRSR</sequence>
<evidence type="ECO:0000256" key="8">
    <source>
        <dbReference type="SAM" id="Phobius"/>
    </source>
</evidence>
<name>A0A941E103_9BURK</name>
<evidence type="ECO:0000256" key="5">
    <source>
        <dbReference type="ARBA" id="ARBA00022692"/>
    </source>
</evidence>
<dbReference type="InterPro" id="IPR000522">
    <property type="entry name" value="ABC_transptr_permease_BtuC"/>
</dbReference>
<evidence type="ECO:0000313" key="10">
    <source>
        <dbReference type="Proteomes" id="UP000678545"/>
    </source>
</evidence>
<evidence type="ECO:0000256" key="2">
    <source>
        <dbReference type="ARBA" id="ARBA00007935"/>
    </source>
</evidence>
<evidence type="ECO:0000256" key="7">
    <source>
        <dbReference type="ARBA" id="ARBA00023136"/>
    </source>
</evidence>
<evidence type="ECO:0000256" key="3">
    <source>
        <dbReference type="ARBA" id="ARBA00022448"/>
    </source>
</evidence>
<feature type="transmembrane region" description="Helical" evidence="8">
    <location>
        <begin position="341"/>
        <end position="360"/>
    </location>
</feature>
<evidence type="ECO:0000256" key="6">
    <source>
        <dbReference type="ARBA" id="ARBA00022989"/>
    </source>
</evidence>
<comment type="similarity">
    <text evidence="2">Belongs to the binding-protein-dependent transport system permease family. FecCD subfamily.</text>
</comment>
<organism evidence="9 10">
    <name type="scientific">Undibacterium fentianense</name>
    <dbReference type="NCBI Taxonomy" id="2828728"/>
    <lineage>
        <taxon>Bacteria</taxon>
        <taxon>Pseudomonadati</taxon>
        <taxon>Pseudomonadota</taxon>
        <taxon>Betaproteobacteria</taxon>
        <taxon>Burkholderiales</taxon>
        <taxon>Oxalobacteraceae</taxon>
        <taxon>Undibacterium</taxon>
    </lineage>
</organism>
<feature type="transmembrane region" description="Helical" evidence="8">
    <location>
        <begin position="120"/>
        <end position="142"/>
    </location>
</feature>
<dbReference type="AlphaFoldDB" id="A0A941E103"/>
<dbReference type="PANTHER" id="PTHR30472">
    <property type="entry name" value="FERRIC ENTEROBACTIN TRANSPORT SYSTEM PERMEASE PROTEIN"/>
    <property type="match status" value="1"/>
</dbReference>
<keyword evidence="4" id="KW-1003">Cell membrane</keyword>
<keyword evidence="5 8" id="KW-0812">Transmembrane</keyword>
<protein>
    <submittedName>
        <fullName evidence="9">Iron ABC transporter permease</fullName>
    </submittedName>
</protein>
<evidence type="ECO:0000256" key="4">
    <source>
        <dbReference type="ARBA" id="ARBA00022475"/>
    </source>
</evidence>
<feature type="transmembrane region" description="Helical" evidence="8">
    <location>
        <begin position="148"/>
        <end position="169"/>
    </location>
</feature>
<feature type="transmembrane region" description="Helical" evidence="8">
    <location>
        <begin position="37"/>
        <end position="62"/>
    </location>
</feature>
<reference evidence="9" key="1">
    <citation type="submission" date="2021-04" db="EMBL/GenBank/DDBJ databases">
        <title>novel species isolated from subtropical streams in China.</title>
        <authorList>
            <person name="Lu H."/>
        </authorList>
    </citation>
    <scope>NUCLEOTIDE SEQUENCE</scope>
    <source>
        <strain evidence="9">FT137W</strain>
    </source>
</reference>
<dbReference type="InterPro" id="IPR037294">
    <property type="entry name" value="ABC_BtuC-like"/>
</dbReference>
<feature type="transmembrane region" description="Helical" evidence="8">
    <location>
        <begin position="181"/>
        <end position="204"/>
    </location>
</feature>
<dbReference type="GO" id="GO:0022857">
    <property type="term" value="F:transmembrane transporter activity"/>
    <property type="evidence" value="ECO:0007669"/>
    <property type="project" value="InterPro"/>
</dbReference>
<dbReference type="Proteomes" id="UP000678545">
    <property type="component" value="Unassembled WGS sequence"/>
</dbReference>
<evidence type="ECO:0000256" key="1">
    <source>
        <dbReference type="ARBA" id="ARBA00004651"/>
    </source>
</evidence>
<evidence type="ECO:0000313" key="9">
    <source>
        <dbReference type="EMBL" id="MBR7799062.1"/>
    </source>
</evidence>
<keyword evidence="6 8" id="KW-1133">Transmembrane helix</keyword>
<keyword evidence="7 8" id="KW-0472">Membrane</keyword>
<feature type="transmembrane region" description="Helical" evidence="8">
    <location>
        <begin position="271"/>
        <end position="298"/>
    </location>
</feature>
<gene>
    <name evidence="9" type="ORF">KDM90_03540</name>
</gene>
<comment type="subcellular location">
    <subcellularLocation>
        <location evidence="1">Cell membrane</location>
        <topology evidence="1">Multi-pass membrane protein</topology>
    </subcellularLocation>
</comment>
<dbReference type="EMBL" id="JAGSPJ010000001">
    <property type="protein sequence ID" value="MBR7799062.1"/>
    <property type="molecule type" value="Genomic_DNA"/>
</dbReference>
<dbReference type="PANTHER" id="PTHR30472:SF25">
    <property type="entry name" value="ABC TRANSPORTER PERMEASE PROTEIN MJ0876-RELATED"/>
    <property type="match status" value="1"/>
</dbReference>
<keyword evidence="3" id="KW-0813">Transport</keyword>
<feature type="transmembrane region" description="Helical" evidence="8">
    <location>
        <begin position="92"/>
        <end position="113"/>
    </location>
</feature>
<comment type="caution">
    <text evidence="9">The sequence shown here is derived from an EMBL/GenBank/DDBJ whole genome shotgun (WGS) entry which is preliminary data.</text>
</comment>